<keyword evidence="2 6" id="KW-0808">Transferase</keyword>
<dbReference type="KEGG" id="tsy:THSYN_25795"/>
<evidence type="ECO:0000256" key="1">
    <source>
        <dbReference type="ARBA" id="ARBA00005054"/>
    </source>
</evidence>
<dbReference type="NCBIfam" id="TIGR00639">
    <property type="entry name" value="PurN"/>
    <property type="match status" value="1"/>
</dbReference>
<name>A0A2K8UEX1_9GAMM</name>
<evidence type="ECO:0000313" key="9">
    <source>
        <dbReference type="Proteomes" id="UP000232638"/>
    </source>
</evidence>
<dbReference type="Pfam" id="PF00551">
    <property type="entry name" value="Formyl_trans_N"/>
    <property type="match status" value="1"/>
</dbReference>
<dbReference type="GO" id="GO:0006189">
    <property type="term" value="P:'de novo' IMP biosynthetic process"/>
    <property type="evidence" value="ECO:0007669"/>
    <property type="project" value="UniProtKB-UniRule"/>
</dbReference>
<dbReference type="UniPathway" id="UPA00074">
    <property type="reaction ID" value="UER00126"/>
</dbReference>
<dbReference type="PANTHER" id="PTHR43369">
    <property type="entry name" value="PHOSPHORIBOSYLGLYCINAMIDE FORMYLTRANSFERASE"/>
    <property type="match status" value="1"/>
</dbReference>
<dbReference type="InterPro" id="IPR001555">
    <property type="entry name" value="GART_AS"/>
</dbReference>
<dbReference type="HAMAP" id="MF_01930">
    <property type="entry name" value="PurN"/>
    <property type="match status" value="1"/>
</dbReference>
<dbReference type="Gene3D" id="3.40.50.170">
    <property type="entry name" value="Formyl transferase, N-terminal domain"/>
    <property type="match status" value="1"/>
</dbReference>
<dbReference type="RefSeq" id="WP_100921679.1">
    <property type="nucleotide sequence ID" value="NZ_CP020370.1"/>
</dbReference>
<proteinExistence type="inferred from homology"/>
<dbReference type="AlphaFoldDB" id="A0A2K8UEX1"/>
<organism evidence="8 9">
    <name type="scientific">Candidatus Thiodictyon syntrophicum</name>
    <dbReference type="NCBI Taxonomy" id="1166950"/>
    <lineage>
        <taxon>Bacteria</taxon>
        <taxon>Pseudomonadati</taxon>
        <taxon>Pseudomonadota</taxon>
        <taxon>Gammaproteobacteria</taxon>
        <taxon>Chromatiales</taxon>
        <taxon>Chromatiaceae</taxon>
        <taxon>Thiodictyon</taxon>
    </lineage>
</organism>
<evidence type="ECO:0000259" key="7">
    <source>
        <dbReference type="Pfam" id="PF00551"/>
    </source>
</evidence>
<evidence type="ECO:0000256" key="5">
    <source>
        <dbReference type="ARBA" id="ARBA00047664"/>
    </source>
</evidence>
<comment type="pathway">
    <text evidence="1 6">Purine metabolism; IMP biosynthesis via de novo pathway; N(2)-formyl-N(1)-(5-phospho-D-ribosyl)glycinamide from N(1)-(5-phospho-D-ribosyl)glycinamide (10-formyl THF route): step 1/1.</text>
</comment>
<feature type="active site" description="Proton donor" evidence="6">
    <location>
        <position position="116"/>
    </location>
</feature>
<feature type="binding site" evidence="6">
    <location>
        <position position="114"/>
    </location>
    <ligand>
        <name>(6R)-10-formyltetrahydrofolate</name>
        <dbReference type="ChEBI" id="CHEBI:195366"/>
    </ligand>
</feature>
<evidence type="ECO:0000256" key="3">
    <source>
        <dbReference type="ARBA" id="ARBA00022755"/>
    </source>
</evidence>
<evidence type="ECO:0000313" key="8">
    <source>
        <dbReference type="EMBL" id="AUB84009.1"/>
    </source>
</evidence>
<dbReference type="OrthoDB" id="9806170at2"/>
<dbReference type="GO" id="GO:0005829">
    <property type="term" value="C:cytosol"/>
    <property type="evidence" value="ECO:0007669"/>
    <property type="project" value="TreeGrafter"/>
</dbReference>
<keyword evidence="9" id="KW-1185">Reference proteome</keyword>
<comment type="similarity">
    <text evidence="4 6">Belongs to the GART family.</text>
</comment>
<comment type="function">
    <text evidence="6">Catalyzes the transfer of a formyl group from 10-formyltetrahydrofolate to 5-phospho-ribosyl-glycinamide (GAR), producing 5-phospho-ribosyl-N-formylglycinamide (FGAR) and tetrahydrofolate.</text>
</comment>
<dbReference type="SUPFAM" id="SSF53328">
    <property type="entry name" value="Formyltransferase"/>
    <property type="match status" value="1"/>
</dbReference>
<gene>
    <name evidence="6" type="primary">purN</name>
    <name evidence="8" type="ORF">THSYN_25795</name>
</gene>
<dbReference type="PROSITE" id="PS00373">
    <property type="entry name" value="GART"/>
    <property type="match status" value="1"/>
</dbReference>
<comment type="catalytic activity">
    <reaction evidence="5 6">
        <text>N(1)-(5-phospho-beta-D-ribosyl)glycinamide + (6R)-10-formyltetrahydrofolate = N(2)-formyl-N(1)-(5-phospho-beta-D-ribosyl)glycinamide + (6S)-5,6,7,8-tetrahydrofolate + H(+)</text>
        <dbReference type="Rhea" id="RHEA:15053"/>
        <dbReference type="ChEBI" id="CHEBI:15378"/>
        <dbReference type="ChEBI" id="CHEBI:57453"/>
        <dbReference type="ChEBI" id="CHEBI:143788"/>
        <dbReference type="ChEBI" id="CHEBI:147286"/>
        <dbReference type="ChEBI" id="CHEBI:195366"/>
        <dbReference type="EC" id="2.1.2.2"/>
    </reaction>
</comment>
<feature type="binding site" evidence="6">
    <location>
        <position position="72"/>
    </location>
    <ligand>
        <name>(6R)-10-formyltetrahydrofolate</name>
        <dbReference type="ChEBI" id="CHEBI:195366"/>
    </ligand>
</feature>
<dbReference type="InterPro" id="IPR002376">
    <property type="entry name" value="Formyl_transf_N"/>
</dbReference>
<dbReference type="InterPro" id="IPR036477">
    <property type="entry name" value="Formyl_transf_N_sf"/>
</dbReference>
<protein>
    <recommendedName>
        <fullName evidence="6">Phosphoribosylglycinamide formyltransferase</fullName>
        <ecNumber evidence="6">2.1.2.2</ecNumber>
    </recommendedName>
    <alternativeName>
        <fullName evidence="6">5'-phosphoribosylglycinamide transformylase</fullName>
    </alternativeName>
    <alternativeName>
        <fullName evidence="6">GAR transformylase</fullName>
        <shortName evidence="6">GART</shortName>
    </alternativeName>
</protein>
<feature type="binding site" evidence="6">
    <location>
        <begin position="97"/>
        <end position="100"/>
    </location>
    <ligand>
        <name>(6R)-10-formyltetrahydrofolate</name>
        <dbReference type="ChEBI" id="CHEBI:195366"/>
    </ligand>
</feature>
<dbReference type="CDD" id="cd08645">
    <property type="entry name" value="FMT_core_GART"/>
    <property type="match status" value="1"/>
</dbReference>
<evidence type="ECO:0000256" key="2">
    <source>
        <dbReference type="ARBA" id="ARBA00022679"/>
    </source>
</evidence>
<keyword evidence="3 6" id="KW-0658">Purine biosynthesis</keyword>
<feature type="binding site" evidence="6">
    <location>
        <begin position="21"/>
        <end position="23"/>
    </location>
    <ligand>
        <name>N(1)-(5-phospho-beta-D-ribosyl)glycinamide</name>
        <dbReference type="ChEBI" id="CHEBI:143788"/>
    </ligand>
</feature>
<feature type="domain" description="Formyl transferase N-terminal" evidence="7">
    <location>
        <begin position="12"/>
        <end position="188"/>
    </location>
</feature>
<dbReference type="InterPro" id="IPR004607">
    <property type="entry name" value="GART"/>
</dbReference>
<reference evidence="8 9" key="1">
    <citation type="submission" date="2017-03" db="EMBL/GenBank/DDBJ databases">
        <title>Complete genome sequence of Candidatus 'Thiodictyon syntrophicum' sp. nov. strain Cad16T, a photolithoautotroph purple sulfur bacterium isolated from an alpine meromictic lake.</title>
        <authorList>
            <person name="Luedin S.M."/>
            <person name="Pothier J.F."/>
            <person name="Danza F."/>
            <person name="Storelli N."/>
            <person name="Wittwer M."/>
            <person name="Tonolla M."/>
        </authorList>
    </citation>
    <scope>NUCLEOTIDE SEQUENCE [LARGE SCALE GENOMIC DNA]</scope>
    <source>
        <strain evidence="8 9">Cad16T</strain>
    </source>
</reference>
<evidence type="ECO:0000256" key="4">
    <source>
        <dbReference type="ARBA" id="ARBA00038440"/>
    </source>
</evidence>
<dbReference type="Proteomes" id="UP000232638">
    <property type="component" value="Chromosome"/>
</dbReference>
<accession>A0A2K8UEX1</accession>
<dbReference type="GO" id="GO:0004644">
    <property type="term" value="F:phosphoribosylglycinamide formyltransferase activity"/>
    <property type="evidence" value="ECO:0007669"/>
    <property type="project" value="UniProtKB-UniRule"/>
</dbReference>
<sequence>MTEEVAPAPGMPVVVLISGAGSNLGALLAAQPRWPYRVVAVISNEAQAGGLVRARDAGIPTAVLDHRAYPDRPAYDQALAACIDGYTPGLVVLAGFMRILTPAFVTRFAGRLLNIHPSLLPRFRGLHTHRRALEAGAAEHGASVHFVTAELDGGPVVLQARVPVQPDDDPPRLGARVLAAEHRIYPIAVGWFAQGRLRLGEDGRARLDGAVLDAALCLDERQSAAQQRPG</sequence>
<dbReference type="PANTHER" id="PTHR43369:SF2">
    <property type="entry name" value="PHOSPHORIBOSYLGLYCINAMIDE FORMYLTRANSFERASE"/>
    <property type="match status" value="1"/>
</dbReference>
<evidence type="ECO:0000256" key="6">
    <source>
        <dbReference type="HAMAP-Rule" id="MF_01930"/>
    </source>
</evidence>
<dbReference type="EMBL" id="CP020370">
    <property type="protein sequence ID" value="AUB84009.1"/>
    <property type="molecule type" value="Genomic_DNA"/>
</dbReference>
<dbReference type="EC" id="2.1.2.2" evidence="6"/>
<feature type="site" description="Raises pKa of active site His" evidence="6">
    <location>
        <position position="152"/>
    </location>
</feature>